<name>A0A9Q1EW55_SYNKA</name>
<organism evidence="1 2">
    <name type="scientific">Synaphobranchus kaupii</name>
    <name type="common">Kaup's arrowtooth eel</name>
    <dbReference type="NCBI Taxonomy" id="118154"/>
    <lineage>
        <taxon>Eukaryota</taxon>
        <taxon>Metazoa</taxon>
        <taxon>Chordata</taxon>
        <taxon>Craniata</taxon>
        <taxon>Vertebrata</taxon>
        <taxon>Euteleostomi</taxon>
        <taxon>Actinopterygii</taxon>
        <taxon>Neopterygii</taxon>
        <taxon>Teleostei</taxon>
        <taxon>Anguilliformes</taxon>
        <taxon>Synaphobranchidae</taxon>
        <taxon>Synaphobranchus</taxon>
    </lineage>
</organism>
<dbReference type="OrthoDB" id="70899at2759"/>
<comment type="caution">
    <text evidence="1">The sequence shown here is derived from an EMBL/GenBank/DDBJ whole genome shotgun (WGS) entry which is preliminary data.</text>
</comment>
<dbReference type="EMBL" id="JAINUF010000012">
    <property type="protein sequence ID" value="KAJ8346133.1"/>
    <property type="molecule type" value="Genomic_DNA"/>
</dbReference>
<sequence length="201" mass="21893">MFIADPNIAKLVHFQGYPQDLLPLTVAGIPSIHICLDFIPELLAQPQLEKQIFAIQLLSHLCIQYALPKSLSVARLAISVMGTLLTVLTQAKRFSSSCLPCRAWCPSARPSPRCTTTSAALLVQVGQVCASDVATKARDIDPLIARLQYLKERPKEGAGTLKRTLPQRAAEELGCSDPDVQLCYCIEATFMDIISTGLRGT</sequence>
<proteinExistence type="predicted"/>
<dbReference type="InterPro" id="IPR029321">
    <property type="entry name" value="INTS2"/>
</dbReference>
<dbReference type="PANTHER" id="PTHR28608:SF1">
    <property type="entry name" value="INTEGRATOR COMPLEX SUBUNIT 2"/>
    <property type="match status" value="1"/>
</dbReference>
<evidence type="ECO:0000313" key="1">
    <source>
        <dbReference type="EMBL" id="KAJ8346133.1"/>
    </source>
</evidence>
<dbReference type="GO" id="GO:0032039">
    <property type="term" value="C:integrator complex"/>
    <property type="evidence" value="ECO:0007669"/>
    <property type="project" value="InterPro"/>
</dbReference>
<protein>
    <submittedName>
        <fullName evidence="1">Uncharacterized protein</fullName>
    </submittedName>
</protein>
<gene>
    <name evidence="1" type="ORF">SKAU_G00303260</name>
</gene>
<dbReference type="Proteomes" id="UP001152622">
    <property type="component" value="Chromosome 12"/>
</dbReference>
<accession>A0A9Q1EW55</accession>
<dbReference type="GO" id="GO:0034472">
    <property type="term" value="P:snRNA 3'-end processing"/>
    <property type="evidence" value="ECO:0007669"/>
    <property type="project" value="TreeGrafter"/>
</dbReference>
<dbReference type="Pfam" id="PF14750">
    <property type="entry name" value="INTS2"/>
    <property type="match status" value="1"/>
</dbReference>
<dbReference type="AlphaFoldDB" id="A0A9Q1EW55"/>
<keyword evidence="2" id="KW-1185">Reference proteome</keyword>
<dbReference type="PANTHER" id="PTHR28608">
    <property type="entry name" value="INTEGRATOR COMPLEX SUBUNIT 2"/>
    <property type="match status" value="1"/>
</dbReference>
<evidence type="ECO:0000313" key="2">
    <source>
        <dbReference type="Proteomes" id="UP001152622"/>
    </source>
</evidence>
<reference evidence="1" key="1">
    <citation type="journal article" date="2023" name="Science">
        <title>Genome structures resolve the early diversification of teleost fishes.</title>
        <authorList>
            <person name="Parey E."/>
            <person name="Louis A."/>
            <person name="Montfort J."/>
            <person name="Bouchez O."/>
            <person name="Roques C."/>
            <person name="Iampietro C."/>
            <person name="Lluch J."/>
            <person name="Castinel A."/>
            <person name="Donnadieu C."/>
            <person name="Desvignes T."/>
            <person name="Floi Bucao C."/>
            <person name="Jouanno E."/>
            <person name="Wen M."/>
            <person name="Mejri S."/>
            <person name="Dirks R."/>
            <person name="Jansen H."/>
            <person name="Henkel C."/>
            <person name="Chen W.J."/>
            <person name="Zahm M."/>
            <person name="Cabau C."/>
            <person name="Klopp C."/>
            <person name="Thompson A.W."/>
            <person name="Robinson-Rechavi M."/>
            <person name="Braasch I."/>
            <person name="Lecointre G."/>
            <person name="Bobe J."/>
            <person name="Postlethwait J.H."/>
            <person name="Berthelot C."/>
            <person name="Roest Crollius H."/>
            <person name="Guiguen Y."/>
        </authorList>
    </citation>
    <scope>NUCLEOTIDE SEQUENCE</scope>
    <source>
        <strain evidence="1">WJC10195</strain>
    </source>
</reference>